<keyword evidence="1" id="KW-0175">Coiled coil</keyword>
<feature type="compositionally biased region" description="Gly residues" evidence="2">
    <location>
        <begin position="188"/>
        <end position="201"/>
    </location>
</feature>
<proteinExistence type="predicted"/>
<feature type="coiled-coil region" evidence="1">
    <location>
        <begin position="22"/>
        <end position="50"/>
    </location>
</feature>
<protein>
    <submittedName>
        <fullName evidence="3">Uncharacterized protein</fullName>
    </submittedName>
</protein>
<sequence>MAAQEYVHLKVIDRPMKRMVAMLKLRDEMMQLSEEMNDRLKEILERFGEEAYDAETDEGLLEVELSEYSGCFSIDIEKVQTLLWSEEKRLRDELTEAEDSAERLKSEMDDFLKKNVGAMDKFLSTAGSQVKVLATSAREREEMKDHLSQLGRYDAETVEYLSRKIDPQLDNSGSGTAAAEAPKENAGGFLGGLGGFFGGGK</sequence>
<dbReference type="EMBL" id="HBIE01014149">
    <property type="protein sequence ID" value="CAE0309445.1"/>
    <property type="molecule type" value="Transcribed_RNA"/>
</dbReference>
<gene>
    <name evidence="3" type="ORF">FEHR0123_LOCUS4360</name>
</gene>
<evidence type="ECO:0000256" key="1">
    <source>
        <dbReference type="SAM" id="Coils"/>
    </source>
</evidence>
<name>A0A7S3HZ80_9SPIT</name>
<dbReference type="AlphaFoldDB" id="A0A7S3HZ80"/>
<evidence type="ECO:0000256" key="2">
    <source>
        <dbReference type="SAM" id="MobiDB-lite"/>
    </source>
</evidence>
<accession>A0A7S3HZ80</accession>
<reference evidence="3" key="1">
    <citation type="submission" date="2021-01" db="EMBL/GenBank/DDBJ databases">
        <authorList>
            <person name="Corre E."/>
            <person name="Pelletier E."/>
            <person name="Niang G."/>
            <person name="Scheremetjew M."/>
            <person name="Finn R."/>
            <person name="Kale V."/>
            <person name="Holt S."/>
            <person name="Cochrane G."/>
            <person name="Meng A."/>
            <person name="Brown T."/>
            <person name="Cohen L."/>
        </authorList>
    </citation>
    <scope>NUCLEOTIDE SEQUENCE</scope>
    <source>
        <strain evidence="3">Fehren 1</strain>
    </source>
</reference>
<feature type="region of interest" description="Disordered" evidence="2">
    <location>
        <begin position="165"/>
        <end position="201"/>
    </location>
</feature>
<organism evidence="3">
    <name type="scientific">Favella ehrenbergii</name>
    <dbReference type="NCBI Taxonomy" id="182087"/>
    <lineage>
        <taxon>Eukaryota</taxon>
        <taxon>Sar</taxon>
        <taxon>Alveolata</taxon>
        <taxon>Ciliophora</taxon>
        <taxon>Intramacronucleata</taxon>
        <taxon>Spirotrichea</taxon>
        <taxon>Choreotrichia</taxon>
        <taxon>Tintinnida</taxon>
        <taxon>Xystonellidae</taxon>
        <taxon>Favella</taxon>
    </lineage>
</organism>
<feature type="coiled-coil region" evidence="1">
    <location>
        <begin position="87"/>
        <end position="114"/>
    </location>
</feature>
<evidence type="ECO:0000313" key="3">
    <source>
        <dbReference type="EMBL" id="CAE0309445.1"/>
    </source>
</evidence>